<feature type="transmembrane region" description="Helical" evidence="8">
    <location>
        <begin position="25"/>
        <end position="43"/>
    </location>
</feature>
<dbReference type="KEGG" id="hdi:HDIA_2372"/>
<feature type="transmembrane region" description="Helical" evidence="8">
    <location>
        <begin position="50"/>
        <end position="69"/>
    </location>
</feature>
<dbReference type="InterPro" id="IPR008901">
    <property type="entry name" value="ACER"/>
</dbReference>
<evidence type="ECO:0000313" key="9">
    <source>
        <dbReference type="EMBL" id="SON55913.1"/>
    </source>
</evidence>
<keyword evidence="10" id="KW-1185">Reference proteome</keyword>
<protein>
    <submittedName>
        <fullName evidence="9">Ceramidase</fullName>
    </submittedName>
</protein>
<dbReference type="EMBL" id="LT960614">
    <property type="protein sequence ID" value="SON55913.1"/>
    <property type="molecule type" value="Genomic_DNA"/>
</dbReference>
<keyword evidence="7" id="KW-0862">Zinc</keyword>
<dbReference type="GO" id="GO:0016811">
    <property type="term" value="F:hydrolase activity, acting on carbon-nitrogen (but not peptide) bonds, in linear amides"/>
    <property type="evidence" value="ECO:0007669"/>
    <property type="project" value="InterPro"/>
</dbReference>
<dbReference type="GO" id="GO:0016020">
    <property type="term" value="C:membrane"/>
    <property type="evidence" value="ECO:0007669"/>
    <property type="project" value="UniProtKB-SubCell"/>
</dbReference>
<accession>A0A2C9D6N7</accession>
<evidence type="ECO:0000256" key="8">
    <source>
        <dbReference type="SAM" id="Phobius"/>
    </source>
</evidence>
<proteinExistence type="predicted"/>
<feature type="transmembrane region" description="Helical" evidence="8">
    <location>
        <begin position="194"/>
        <end position="212"/>
    </location>
</feature>
<keyword evidence="6" id="KW-0106">Calcium</keyword>
<evidence type="ECO:0000256" key="6">
    <source>
        <dbReference type="PIRSR" id="PIRSR608901-1"/>
    </source>
</evidence>
<organism evidence="9 10">
    <name type="scientific">Hartmannibacter diazotrophicus</name>
    <dbReference type="NCBI Taxonomy" id="1482074"/>
    <lineage>
        <taxon>Bacteria</taxon>
        <taxon>Pseudomonadati</taxon>
        <taxon>Pseudomonadota</taxon>
        <taxon>Alphaproteobacteria</taxon>
        <taxon>Hyphomicrobiales</taxon>
        <taxon>Pleomorphomonadaceae</taxon>
        <taxon>Hartmannibacter</taxon>
    </lineage>
</organism>
<feature type="transmembrane region" description="Helical" evidence="8">
    <location>
        <begin position="107"/>
        <end position="125"/>
    </location>
</feature>
<keyword evidence="4 8" id="KW-1133">Transmembrane helix</keyword>
<sequence length="220" mass="23716">MDLWQPVDIYCERLGPGFWAEPLNALSNLSFVLAGLLGLWLNARHARDGFVALLSAGVIVVGIGSFLFHTFANRLTGLADVIPIWSFVVLYIVFALRRFFGQSWLRVARTMAIAIVVAFGVMAIVPGDGSGTLNGSLQYLPAILGLVVFSAALSLARHAAARYILAATAIFLVSLAFRTVDIAVCEDWPLGTHVFWHLLNGTMLGVLLVAAARHGVKARA</sequence>
<keyword evidence="3" id="KW-0378">Hydrolase</keyword>
<evidence type="ECO:0000256" key="4">
    <source>
        <dbReference type="ARBA" id="ARBA00022989"/>
    </source>
</evidence>
<feature type="binding site" evidence="7">
    <location>
        <position position="193"/>
    </location>
    <ligand>
        <name>Zn(2+)</name>
        <dbReference type="ChEBI" id="CHEBI:29105"/>
        <note>catalytic</note>
    </ligand>
</feature>
<feature type="transmembrane region" description="Helical" evidence="8">
    <location>
        <begin position="81"/>
        <end position="100"/>
    </location>
</feature>
<dbReference type="OrthoDB" id="277121at2"/>
<evidence type="ECO:0000256" key="3">
    <source>
        <dbReference type="ARBA" id="ARBA00022801"/>
    </source>
</evidence>
<feature type="binding site" evidence="6">
    <location>
        <position position="21"/>
    </location>
    <ligand>
        <name>Ca(2+)</name>
        <dbReference type="ChEBI" id="CHEBI:29108"/>
    </ligand>
</feature>
<dbReference type="GO" id="GO:0006672">
    <property type="term" value="P:ceramide metabolic process"/>
    <property type="evidence" value="ECO:0007669"/>
    <property type="project" value="InterPro"/>
</dbReference>
<feature type="binding site" evidence="7">
    <location>
        <position position="69"/>
    </location>
    <ligand>
        <name>Zn(2+)</name>
        <dbReference type="ChEBI" id="CHEBI:29105"/>
        <note>catalytic</note>
    </ligand>
</feature>
<reference evidence="10" key="1">
    <citation type="submission" date="2017-09" db="EMBL/GenBank/DDBJ databases">
        <title>Genome sequence of Nannocystis excedens DSM 71.</title>
        <authorList>
            <person name="Blom J."/>
        </authorList>
    </citation>
    <scope>NUCLEOTIDE SEQUENCE [LARGE SCALE GENOMIC DNA]</scope>
    <source>
        <strain evidence="10">type strain: E19</strain>
    </source>
</reference>
<evidence type="ECO:0000256" key="7">
    <source>
        <dbReference type="PIRSR" id="PIRSR608901-2"/>
    </source>
</evidence>
<dbReference type="AlphaFoldDB" id="A0A2C9D6N7"/>
<keyword evidence="2 8" id="KW-0812">Transmembrane</keyword>
<evidence type="ECO:0000313" key="10">
    <source>
        <dbReference type="Proteomes" id="UP000223606"/>
    </source>
</evidence>
<dbReference type="Proteomes" id="UP000223606">
    <property type="component" value="Chromosome 1"/>
</dbReference>
<evidence type="ECO:0000256" key="1">
    <source>
        <dbReference type="ARBA" id="ARBA00004141"/>
    </source>
</evidence>
<dbReference type="Pfam" id="PF05875">
    <property type="entry name" value="Ceramidase"/>
    <property type="match status" value="1"/>
</dbReference>
<gene>
    <name evidence="9" type="ORF">HDIA_2372</name>
</gene>
<keyword evidence="5 8" id="KW-0472">Membrane</keyword>
<comment type="subcellular location">
    <subcellularLocation>
        <location evidence="1">Membrane</location>
        <topology evidence="1">Multi-pass membrane protein</topology>
    </subcellularLocation>
</comment>
<name>A0A2C9D6N7_9HYPH</name>
<dbReference type="GO" id="GO:0046872">
    <property type="term" value="F:metal ion binding"/>
    <property type="evidence" value="ECO:0007669"/>
    <property type="project" value="UniProtKB-KW"/>
</dbReference>
<keyword evidence="6" id="KW-0479">Metal-binding</keyword>
<evidence type="ECO:0000256" key="5">
    <source>
        <dbReference type="ARBA" id="ARBA00023136"/>
    </source>
</evidence>
<comment type="cofactor">
    <cofactor evidence="7">
        <name>Zn(2+)</name>
        <dbReference type="ChEBI" id="CHEBI:29105"/>
    </cofactor>
</comment>
<evidence type="ECO:0000256" key="2">
    <source>
        <dbReference type="ARBA" id="ARBA00022692"/>
    </source>
</evidence>
<feature type="transmembrane region" description="Helical" evidence="8">
    <location>
        <begin position="137"/>
        <end position="156"/>
    </location>
</feature>
<dbReference type="RefSeq" id="WP_099556357.1">
    <property type="nucleotide sequence ID" value="NZ_LT960614.1"/>
</dbReference>
<feature type="binding site" evidence="7">
    <location>
        <position position="197"/>
    </location>
    <ligand>
        <name>Zn(2+)</name>
        <dbReference type="ChEBI" id="CHEBI:29105"/>
        <note>catalytic</note>
    </ligand>
</feature>
<feature type="transmembrane region" description="Helical" evidence="8">
    <location>
        <begin position="163"/>
        <end position="182"/>
    </location>
</feature>